<name>A0ABX6IK30_9ACTN</name>
<keyword evidence="2" id="KW-1185">Reference proteome</keyword>
<dbReference type="InterPro" id="IPR016181">
    <property type="entry name" value="Acyl_CoA_acyltransferase"/>
</dbReference>
<evidence type="ECO:0008006" key="3">
    <source>
        <dbReference type="Google" id="ProtNLM"/>
    </source>
</evidence>
<sequence length="214" mass="23336">MYTSEGLTTRAIRLDDRAEWARAVEILVQAIPEIPHFRWLMGDLMSPPLVRWLAEVVLSPARTEGVHGTFDESGELCAVVVWSAPDHPAYAPDPELIAKGAELFGRDAGFVARYRESQEADAETWSVPGALNISIAAVASDYRRRGILSATVAPVVEESIRRNVPGVIRTGTRDLADAYARLFAAVELGSYKLSDGSTVWVLEVPVGGRARSPH</sequence>
<accession>A0ABX6IK30</accession>
<proteinExistence type="predicted"/>
<evidence type="ECO:0000313" key="1">
    <source>
        <dbReference type="EMBL" id="QHN36263.1"/>
    </source>
</evidence>
<organism evidence="1 2">
    <name type="scientific">Gordonia pseudamarae</name>
    <dbReference type="NCBI Taxonomy" id="2831662"/>
    <lineage>
        <taxon>Bacteria</taxon>
        <taxon>Bacillati</taxon>
        <taxon>Actinomycetota</taxon>
        <taxon>Actinomycetes</taxon>
        <taxon>Mycobacteriales</taxon>
        <taxon>Gordoniaceae</taxon>
        <taxon>Gordonia</taxon>
    </lineage>
</organism>
<dbReference type="SUPFAM" id="SSF55729">
    <property type="entry name" value="Acyl-CoA N-acyltransferases (Nat)"/>
    <property type="match status" value="1"/>
</dbReference>
<dbReference type="Gene3D" id="3.40.630.30">
    <property type="match status" value="1"/>
</dbReference>
<gene>
    <name evidence="1" type="ORF">GII31_16705</name>
</gene>
<evidence type="ECO:0000313" key="2">
    <source>
        <dbReference type="Proteomes" id="UP001059836"/>
    </source>
</evidence>
<dbReference type="RefSeq" id="WP_213244529.1">
    <property type="nucleotide sequence ID" value="NZ_CP045806.1"/>
</dbReference>
<protein>
    <recommendedName>
        <fullName evidence="3">N-acetyltransferase domain-containing protein</fullName>
    </recommendedName>
</protein>
<reference evidence="1" key="1">
    <citation type="journal article" date="2021" name="Nat. Microbiol.">
        <title>Cocultivation of an ultrasmall environmental parasitic bacterium with lytic ability against bacteria associated with wastewater foams.</title>
        <authorList>
            <person name="Batinovic S."/>
            <person name="Rose J.J.A."/>
            <person name="Ratcliffe J."/>
            <person name="Seviour R.J."/>
            <person name="Petrovski S."/>
        </authorList>
    </citation>
    <scope>NUCLEOTIDE SEQUENCE</scope>
    <source>
        <strain evidence="1">CON9</strain>
    </source>
</reference>
<dbReference type="EMBL" id="CP045809">
    <property type="protein sequence ID" value="QHN36263.1"/>
    <property type="molecule type" value="Genomic_DNA"/>
</dbReference>
<dbReference type="Proteomes" id="UP001059836">
    <property type="component" value="Chromosome"/>
</dbReference>